<comment type="caution">
    <text evidence="11">The sequence shown here is derived from an EMBL/GenBank/DDBJ whole genome shotgun (WGS) entry which is preliminary data.</text>
</comment>
<dbReference type="Gene3D" id="3.20.20.70">
    <property type="entry name" value="Aldolase class I"/>
    <property type="match status" value="1"/>
</dbReference>
<keyword evidence="8" id="KW-0464">Manganese</keyword>
<keyword evidence="10" id="KW-0119">Carbohydrate metabolism</keyword>
<accession>A0A1G2PS53</accession>
<organism evidence="11 12">
    <name type="scientific">Candidatus Terrybacteria bacterium RIFCSPLOWO2_01_FULL_40_23</name>
    <dbReference type="NCBI Taxonomy" id="1802366"/>
    <lineage>
        <taxon>Bacteria</taxon>
        <taxon>Candidatus Terryibacteriota</taxon>
    </lineage>
</organism>
<dbReference type="FunFam" id="3.20.20.70:FF:000191">
    <property type="entry name" value="ribulose-phosphate 3-epimerase isoform X2"/>
    <property type="match status" value="1"/>
</dbReference>
<sequence>MLEKNFENIKIKIQEIEPYVLWAQIDVVDGIFAPNVTWNNPAELKMLNTSLHLEIDLMISEPEKHIDAWIASGAARIFFHVEATENPKAIIQNIHEAGIQAGISINPSTAVDILYEFVSHVDAVLFLGVEPGFQGQTFHEDTIEKVKNMRAKFPEIAIEVDGGVRPGMARKLAEAGVTRIVAGSAIFEDGALAVNKKIEDLLHDTKLN</sequence>
<gene>
    <name evidence="11" type="ORF">A3A97_03285</name>
</gene>
<evidence type="ECO:0000256" key="4">
    <source>
        <dbReference type="ARBA" id="ARBA00011738"/>
    </source>
</evidence>
<dbReference type="SUPFAM" id="SSF51366">
    <property type="entry name" value="Ribulose-phoshate binding barrel"/>
    <property type="match status" value="1"/>
</dbReference>
<comment type="cofactor">
    <cofactor evidence="3">
        <name>Fe(2+)</name>
        <dbReference type="ChEBI" id="CHEBI:29033"/>
    </cofactor>
</comment>
<evidence type="ECO:0000256" key="1">
    <source>
        <dbReference type="ARBA" id="ARBA00001936"/>
    </source>
</evidence>
<dbReference type="Pfam" id="PF00834">
    <property type="entry name" value="Ribul_P_3_epim"/>
    <property type="match status" value="1"/>
</dbReference>
<keyword evidence="9" id="KW-0413">Isomerase</keyword>
<keyword evidence="7" id="KW-0408">Iron</keyword>
<dbReference type="GO" id="GO:1901135">
    <property type="term" value="P:carbohydrate derivative metabolic process"/>
    <property type="evidence" value="ECO:0007669"/>
    <property type="project" value="UniProtKB-ARBA"/>
</dbReference>
<dbReference type="GO" id="GO:0016857">
    <property type="term" value="F:racemase and epimerase activity, acting on carbohydrates and derivatives"/>
    <property type="evidence" value="ECO:0007669"/>
    <property type="project" value="InterPro"/>
</dbReference>
<evidence type="ECO:0000256" key="2">
    <source>
        <dbReference type="ARBA" id="ARBA00001947"/>
    </source>
</evidence>
<dbReference type="CDD" id="cd00429">
    <property type="entry name" value="RPE"/>
    <property type="match status" value="1"/>
</dbReference>
<protein>
    <recommendedName>
        <fullName evidence="13">Ribulose-phosphate 3-epimerase</fullName>
    </recommendedName>
</protein>
<evidence type="ECO:0000256" key="5">
    <source>
        <dbReference type="ARBA" id="ARBA00022723"/>
    </source>
</evidence>
<dbReference type="Proteomes" id="UP000176951">
    <property type="component" value="Unassembled WGS sequence"/>
</dbReference>
<dbReference type="GO" id="GO:0005975">
    <property type="term" value="P:carbohydrate metabolic process"/>
    <property type="evidence" value="ECO:0007669"/>
    <property type="project" value="InterPro"/>
</dbReference>
<evidence type="ECO:0000256" key="6">
    <source>
        <dbReference type="ARBA" id="ARBA00022833"/>
    </source>
</evidence>
<evidence type="ECO:0000256" key="9">
    <source>
        <dbReference type="ARBA" id="ARBA00023235"/>
    </source>
</evidence>
<evidence type="ECO:0000313" key="11">
    <source>
        <dbReference type="EMBL" id="OHA50579.1"/>
    </source>
</evidence>
<comment type="subunit">
    <text evidence="4">Homodimer.</text>
</comment>
<dbReference type="GO" id="GO:0006163">
    <property type="term" value="P:purine nucleotide metabolic process"/>
    <property type="evidence" value="ECO:0007669"/>
    <property type="project" value="UniProtKB-ARBA"/>
</dbReference>
<evidence type="ECO:0000256" key="8">
    <source>
        <dbReference type="ARBA" id="ARBA00023211"/>
    </source>
</evidence>
<keyword evidence="6" id="KW-0862">Zinc</keyword>
<dbReference type="InterPro" id="IPR000056">
    <property type="entry name" value="Ribul_P_3_epim-like"/>
</dbReference>
<comment type="cofactor">
    <cofactor evidence="2">
        <name>Zn(2+)</name>
        <dbReference type="ChEBI" id="CHEBI:29105"/>
    </cofactor>
</comment>
<evidence type="ECO:0000256" key="7">
    <source>
        <dbReference type="ARBA" id="ARBA00023004"/>
    </source>
</evidence>
<dbReference type="GO" id="GO:0006091">
    <property type="term" value="P:generation of precursor metabolites and energy"/>
    <property type="evidence" value="ECO:0007669"/>
    <property type="project" value="UniProtKB-ARBA"/>
</dbReference>
<comment type="cofactor">
    <cofactor evidence="1">
        <name>Mn(2+)</name>
        <dbReference type="ChEBI" id="CHEBI:29035"/>
    </cofactor>
</comment>
<evidence type="ECO:0000256" key="10">
    <source>
        <dbReference type="ARBA" id="ARBA00023277"/>
    </source>
</evidence>
<dbReference type="InterPro" id="IPR013785">
    <property type="entry name" value="Aldolase_TIM"/>
</dbReference>
<dbReference type="GO" id="GO:0046872">
    <property type="term" value="F:metal ion binding"/>
    <property type="evidence" value="ECO:0007669"/>
    <property type="project" value="UniProtKB-KW"/>
</dbReference>
<evidence type="ECO:0008006" key="13">
    <source>
        <dbReference type="Google" id="ProtNLM"/>
    </source>
</evidence>
<name>A0A1G2PS53_9BACT</name>
<proteinExistence type="predicted"/>
<evidence type="ECO:0000313" key="12">
    <source>
        <dbReference type="Proteomes" id="UP000176951"/>
    </source>
</evidence>
<keyword evidence="5" id="KW-0479">Metal-binding</keyword>
<dbReference type="AlphaFoldDB" id="A0A1G2PS53"/>
<dbReference type="EMBL" id="MHSW01000034">
    <property type="protein sequence ID" value="OHA50579.1"/>
    <property type="molecule type" value="Genomic_DNA"/>
</dbReference>
<dbReference type="InterPro" id="IPR011060">
    <property type="entry name" value="RibuloseP-bd_barrel"/>
</dbReference>
<reference evidence="11 12" key="1">
    <citation type="journal article" date="2016" name="Nat. Commun.">
        <title>Thousands of microbial genomes shed light on interconnected biogeochemical processes in an aquifer system.</title>
        <authorList>
            <person name="Anantharaman K."/>
            <person name="Brown C.T."/>
            <person name="Hug L.A."/>
            <person name="Sharon I."/>
            <person name="Castelle C.J."/>
            <person name="Probst A.J."/>
            <person name="Thomas B.C."/>
            <person name="Singh A."/>
            <person name="Wilkins M.J."/>
            <person name="Karaoz U."/>
            <person name="Brodie E.L."/>
            <person name="Williams K.H."/>
            <person name="Hubbard S.S."/>
            <person name="Banfield J.F."/>
        </authorList>
    </citation>
    <scope>NUCLEOTIDE SEQUENCE [LARGE SCALE GENOMIC DNA]</scope>
</reference>
<dbReference type="GO" id="GO:0046496">
    <property type="term" value="P:nicotinamide nucleotide metabolic process"/>
    <property type="evidence" value="ECO:0007669"/>
    <property type="project" value="UniProtKB-ARBA"/>
</dbReference>
<evidence type="ECO:0000256" key="3">
    <source>
        <dbReference type="ARBA" id="ARBA00001954"/>
    </source>
</evidence>
<dbReference type="PANTHER" id="PTHR11749">
    <property type="entry name" value="RIBULOSE-5-PHOSPHATE-3-EPIMERASE"/>
    <property type="match status" value="1"/>
</dbReference>